<reference evidence="3" key="1">
    <citation type="submission" date="2015-07" db="EMBL/GenBank/DDBJ databases">
        <title>Whole genome sequence of an Ensifer adhaerens strain isolated from a cave pool in the Wind Cave National Park.</title>
        <authorList>
            <person name="Eng W.W.H."/>
            <person name="Gan H.M."/>
            <person name="Barton H.A."/>
            <person name="Savka M.A."/>
        </authorList>
    </citation>
    <scope>NUCLEOTIDE SEQUENCE [LARGE SCALE GENOMIC DNA]</scope>
    <source>
        <strain evidence="3">SD006</strain>
    </source>
</reference>
<sequence>MSFELIGFVTVLVGVGVLMAPIHWALTFMVVSTALGSAAAINLPALGGASILVPNVFLLFFGLRILMAYGEGPVLAAFAPAGAGFWLMVLTLFGVLTAVLSPRLFQGAVDVMTVERSVGTRSFISLSPLRFSSNNITQAVYALGGLACFGFCHAYLRRTAAPSHLVNAILIAAAVNLAFAAADIVTYFSGTEYLLSVVRTANYALLTAAEKGGLKRISGSFPEASAFADYTLVLFGATASLWLDRVRSPATAFLATASLAGLVFSTSATALLGLAVVFPFLWIRALVAVFEQKRPGRPVFLAALFLVVPLVILTVVNLFPETVSTVYDFLDEMLLSKVDSQSGRERAMWNAAAYEAFVNTSGMGAGLGSARASSYLLVLLSNVGVLGLVIFCVFVTTILCARVASSAQWRTESVAALRAAKAGFIAALSTALVSGTVYDLGLMFYILAGSVSALTCRQIAEARAAKPRLVDATSPRRIGGS</sequence>
<feature type="transmembrane region" description="Helical" evidence="1">
    <location>
        <begin position="299"/>
        <end position="319"/>
    </location>
</feature>
<keyword evidence="1" id="KW-1133">Transmembrane helix</keyword>
<dbReference type="EMBL" id="LGAP01000014">
    <property type="protein sequence ID" value="KOF16892.1"/>
    <property type="molecule type" value="Genomic_DNA"/>
</dbReference>
<feature type="transmembrane region" description="Helical" evidence="1">
    <location>
        <begin position="263"/>
        <end position="287"/>
    </location>
</feature>
<dbReference type="Proteomes" id="UP000037425">
    <property type="component" value="Unassembled WGS sequence"/>
</dbReference>
<comment type="caution">
    <text evidence="2">The sequence shown here is derived from an EMBL/GenBank/DDBJ whole genome shotgun (WGS) entry which is preliminary data.</text>
</comment>
<feature type="transmembrane region" description="Helical" evidence="1">
    <location>
        <begin position="74"/>
        <end position="100"/>
    </location>
</feature>
<dbReference type="AlphaFoldDB" id="A0A0L8BQ97"/>
<name>A0A0L8BQ97_ENSAD</name>
<evidence type="ECO:0000313" key="2">
    <source>
        <dbReference type="EMBL" id="KOF16892.1"/>
    </source>
</evidence>
<organism evidence="2 3">
    <name type="scientific">Ensifer adhaerens</name>
    <name type="common">Sinorhizobium morelense</name>
    <dbReference type="NCBI Taxonomy" id="106592"/>
    <lineage>
        <taxon>Bacteria</taxon>
        <taxon>Pseudomonadati</taxon>
        <taxon>Pseudomonadota</taxon>
        <taxon>Alphaproteobacteria</taxon>
        <taxon>Hyphomicrobiales</taxon>
        <taxon>Rhizobiaceae</taxon>
        <taxon>Sinorhizobium/Ensifer group</taxon>
        <taxon>Ensifer</taxon>
    </lineage>
</organism>
<proteinExistence type="predicted"/>
<protein>
    <recommendedName>
        <fullName evidence="4">O-antigen ligase-like membrane protein</fullName>
    </recommendedName>
</protein>
<feature type="transmembrane region" description="Helical" evidence="1">
    <location>
        <begin position="46"/>
        <end position="67"/>
    </location>
</feature>
<evidence type="ECO:0000313" key="3">
    <source>
        <dbReference type="Proteomes" id="UP000037425"/>
    </source>
</evidence>
<dbReference type="RefSeq" id="WP_053250607.1">
    <property type="nucleotide sequence ID" value="NZ_LGAP01000014.1"/>
</dbReference>
<keyword evidence="1" id="KW-0812">Transmembrane</keyword>
<feature type="transmembrane region" description="Helical" evidence="1">
    <location>
        <begin position="136"/>
        <end position="156"/>
    </location>
</feature>
<gene>
    <name evidence="2" type="ORF">AC244_20305</name>
</gene>
<feature type="transmembrane region" description="Helical" evidence="1">
    <location>
        <begin position="168"/>
        <end position="187"/>
    </location>
</feature>
<evidence type="ECO:0000256" key="1">
    <source>
        <dbReference type="SAM" id="Phobius"/>
    </source>
</evidence>
<feature type="transmembrane region" description="Helical" evidence="1">
    <location>
        <begin position="422"/>
        <end position="448"/>
    </location>
</feature>
<feature type="transmembrane region" description="Helical" evidence="1">
    <location>
        <begin position="375"/>
        <end position="401"/>
    </location>
</feature>
<accession>A0A0L8BQ97</accession>
<keyword evidence="1" id="KW-0472">Membrane</keyword>
<dbReference type="PATRIC" id="fig|106592.7.peg.1890"/>
<evidence type="ECO:0008006" key="4">
    <source>
        <dbReference type="Google" id="ProtNLM"/>
    </source>
</evidence>